<feature type="domain" description="PUM-HD" evidence="8">
    <location>
        <begin position="562"/>
        <end position="900"/>
    </location>
</feature>
<dbReference type="PROSITE" id="PS50303">
    <property type="entry name" value="PUM_HD"/>
    <property type="match status" value="1"/>
</dbReference>
<comment type="function">
    <text evidence="4">RNA-binding nucleolar protein required for pre-rRNA processing. Involved in production of 18S rRNA and assembly of small ribosomal subunit.</text>
</comment>
<dbReference type="Gene3D" id="1.25.10.10">
    <property type="entry name" value="Leucine-rich Repeat Variant"/>
    <property type="match status" value="1"/>
</dbReference>
<dbReference type="SMART" id="SM00025">
    <property type="entry name" value="Pumilio"/>
    <property type="match status" value="8"/>
</dbReference>
<dbReference type="CDD" id="cd07920">
    <property type="entry name" value="Pumilio"/>
    <property type="match status" value="1"/>
</dbReference>
<dbReference type="Proteomes" id="UP000053328">
    <property type="component" value="Unassembled WGS sequence"/>
</dbReference>
<evidence type="ECO:0000256" key="6">
    <source>
        <dbReference type="SAM" id="Coils"/>
    </source>
</evidence>
<evidence type="ECO:0000256" key="7">
    <source>
        <dbReference type="SAM" id="MobiDB-lite"/>
    </source>
</evidence>
<feature type="compositionally biased region" description="Polar residues" evidence="7">
    <location>
        <begin position="45"/>
        <end position="65"/>
    </location>
</feature>
<feature type="coiled-coil region" evidence="6">
    <location>
        <begin position="91"/>
        <end position="118"/>
    </location>
</feature>
<dbReference type="InterPro" id="IPR033712">
    <property type="entry name" value="Pumilio_RNA-bd"/>
</dbReference>
<dbReference type="GO" id="GO:0005737">
    <property type="term" value="C:cytoplasm"/>
    <property type="evidence" value="ECO:0007669"/>
    <property type="project" value="TreeGrafter"/>
</dbReference>
<protein>
    <recommendedName>
        <fullName evidence="8">PUM-HD domain-containing protein</fullName>
    </recommendedName>
</protein>
<dbReference type="PROSITE" id="PS50302">
    <property type="entry name" value="PUM"/>
    <property type="match status" value="7"/>
</dbReference>
<evidence type="ECO:0000256" key="3">
    <source>
        <dbReference type="ARBA" id="ARBA00022737"/>
    </source>
</evidence>
<dbReference type="VEuPathDB" id="FungiDB:PV08_02593"/>
<feature type="region of interest" description="Disordered" evidence="7">
    <location>
        <begin position="14"/>
        <end position="81"/>
    </location>
</feature>
<evidence type="ECO:0000256" key="4">
    <source>
        <dbReference type="ARBA" id="ARBA00024893"/>
    </source>
</evidence>
<dbReference type="GeneID" id="27329676"/>
<keyword evidence="3" id="KW-0677">Repeat</keyword>
<evidence type="ECO:0000256" key="5">
    <source>
        <dbReference type="PROSITE-ProRule" id="PRU00317"/>
    </source>
</evidence>
<dbReference type="RefSeq" id="XP_016238521.1">
    <property type="nucleotide sequence ID" value="XM_016376951.1"/>
</dbReference>
<dbReference type="InterPro" id="IPR011989">
    <property type="entry name" value="ARM-like"/>
</dbReference>
<dbReference type="InterPro" id="IPR016024">
    <property type="entry name" value="ARM-type_fold"/>
</dbReference>
<keyword evidence="10" id="KW-1185">Reference proteome</keyword>
<dbReference type="AlphaFoldDB" id="A0A0D2BI50"/>
<feature type="region of interest" description="Disordered" evidence="7">
    <location>
        <begin position="172"/>
        <end position="226"/>
    </location>
</feature>
<feature type="region of interest" description="Disordered" evidence="7">
    <location>
        <begin position="457"/>
        <end position="480"/>
    </location>
</feature>
<keyword evidence="6" id="KW-0175">Coiled coil</keyword>
<dbReference type="OrthoDB" id="668540at2759"/>
<feature type="compositionally biased region" description="Polar residues" evidence="7">
    <location>
        <begin position="177"/>
        <end position="190"/>
    </location>
</feature>
<accession>A0A0D2BI50</accession>
<feature type="repeat" description="Pumilio" evidence="5">
    <location>
        <begin position="801"/>
        <end position="836"/>
    </location>
</feature>
<feature type="region of interest" description="Disordered" evidence="7">
    <location>
        <begin position="134"/>
        <end position="156"/>
    </location>
</feature>
<dbReference type="GO" id="GO:0003729">
    <property type="term" value="F:mRNA binding"/>
    <property type="evidence" value="ECO:0007669"/>
    <property type="project" value="TreeGrafter"/>
</dbReference>
<evidence type="ECO:0000256" key="1">
    <source>
        <dbReference type="ARBA" id="ARBA00022517"/>
    </source>
</evidence>
<dbReference type="Pfam" id="PF00806">
    <property type="entry name" value="PUF"/>
    <property type="match status" value="8"/>
</dbReference>
<feature type="repeat" description="Pumilio" evidence="5">
    <location>
        <begin position="693"/>
        <end position="728"/>
    </location>
</feature>
<evidence type="ECO:0000313" key="9">
    <source>
        <dbReference type="EMBL" id="KIW18305.1"/>
    </source>
</evidence>
<dbReference type="SUPFAM" id="SSF48371">
    <property type="entry name" value="ARM repeat"/>
    <property type="match status" value="1"/>
</dbReference>
<keyword evidence="1" id="KW-0690">Ribosome biogenesis</keyword>
<feature type="repeat" description="Pumilio" evidence="5">
    <location>
        <begin position="584"/>
        <end position="619"/>
    </location>
</feature>
<proteinExistence type="predicted"/>
<feature type="compositionally biased region" description="Low complexity" evidence="7">
    <location>
        <begin position="393"/>
        <end position="408"/>
    </location>
</feature>
<dbReference type="PANTHER" id="PTHR12537:SF13">
    <property type="entry name" value="PUMILIO HOMOLOGY DOMAIN FAMILY MEMBER 4"/>
    <property type="match status" value="1"/>
</dbReference>
<dbReference type="STRING" id="91928.A0A0D2BI50"/>
<sequence>MAFSNTLSGRMEELRFPNLRSPDADGAFSPNGSSTREQSPFFPSVHTSSNDARASLQRRFTTDSSKMPVARPFGQQYSSITPTSVKNKQIYDDIQSAKRKAEEQLRFLEAQERNLQMGSNTQDLDRISTRMNRLSFNGPVSEPTTPPEYADSGLSNRYSRSSRLSMNSLISPPGLSNRISQSSSFLTSPPANRLSANGLLGQSQRPSAKSVPGSRRGSDEDEYYPEDLSNTRAAATLNRFSMPVNSTRQPRLSVGSATHHSFGPVSSATSFLFDPEDDDKHLSLNATDLKSPVAKAFAQLEGDDTFPTLTSDGLKLSANSAALDLANSRDPDLDWALGFRYKPGHQSMPHTDSSMYRPVLSNLSINSPTADRPGDQSRRKSQRHSMGVTFEENSLLPSNLSNSRPASLQTSYSTNDVPTVKKSLTLDAVSTPSKTPAEQQFHNHNVSLGRIPANAVNNRQSREVATGASKLEDKSSNTTSSISNLHASAAPFSATYSTATDNALNTMSSPTPTMAPQPYTYNMQTYNVSQMNPSAPVGGPVQAYGQGQGMYNINSAYNAQLQRSGTGRRNHADEARFNNVPLESYRGNLYELCKDQHGCRYLQRKLEDGNEEHIQAIFVETCPHIIELMTDPFGNYLCQKLFEHCNDEQRTTLINAAAPALTSIALNQHGTRALQKMIEFVTLPEQVDTIIQSLTPRVVDLVQDLNGNHVVQKCLTRLGADRSQFIYDAVGKFCVVVGTHRHGCCVLQRCIDHAQGFQRAQLIARITHCAFDLVQDPFGNYVVQYILDLDEPAFTKPLCDAFAGRIPALSKQKFSSNVIEKCLRSADTETKKAMIEEMMMGPELEKMLRDAFANYVVQTAMEFADPQTKMRLVDAIRPILPLIKQTPHGRRIASKIMGGDVVQSRASAATNDNILASFTGSRANSRRNVQIVGGGFNTLRAPTGFADENVNTNGFGMMPRGDAAPMYNDNAYGNDLGQNGYARYLNGPNNML</sequence>
<feature type="repeat" description="Pumilio" evidence="5">
    <location>
        <begin position="620"/>
        <end position="655"/>
    </location>
</feature>
<dbReference type="InterPro" id="IPR033133">
    <property type="entry name" value="PUM-HD"/>
</dbReference>
<name>A0A0D2BI50_9EURO</name>
<dbReference type="GO" id="GO:0006364">
    <property type="term" value="P:rRNA processing"/>
    <property type="evidence" value="ECO:0007669"/>
    <property type="project" value="UniProtKB-KW"/>
</dbReference>
<feature type="repeat" description="Pumilio" evidence="5">
    <location>
        <begin position="837"/>
        <end position="874"/>
    </location>
</feature>
<feature type="region of interest" description="Disordered" evidence="7">
    <location>
        <begin position="363"/>
        <end position="414"/>
    </location>
</feature>
<evidence type="ECO:0000313" key="10">
    <source>
        <dbReference type="Proteomes" id="UP000053328"/>
    </source>
</evidence>
<reference evidence="9 10" key="1">
    <citation type="submission" date="2015-01" db="EMBL/GenBank/DDBJ databases">
        <title>The Genome Sequence of Exophiala spinifera CBS89968.</title>
        <authorList>
            <consortium name="The Broad Institute Genomics Platform"/>
            <person name="Cuomo C."/>
            <person name="de Hoog S."/>
            <person name="Gorbushina A."/>
            <person name="Stielow B."/>
            <person name="Teixiera M."/>
            <person name="Abouelleil A."/>
            <person name="Chapman S.B."/>
            <person name="Priest M."/>
            <person name="Young S.K."/>
            <person name="Wortman J."/>
            <person name="Nusbaum C."/>
            <person name="Birren B."/>
        </authorList>
    </citation>
    <scope>NUCLEOTIDE SEQUENCE [LARGE SCALE GENOMIC DNA]</scope>
    <source>
        <strain evidence="9 10">CBS 89968</strain>
    </source>
</reference>
<dbReference type="HOGENOM" id="CLU_004133_0_0_1"/>
<gene>
    <name evidence="9" type="ORF">PV08_02593</name>
</gene>
<dbReference type="FunFam" id="1.25.10.10:FF:000237">
    <property type="entry name" value="Pumilio homolog 9"/>
    <property type="match status" value="1"/>
</dbReference>
<organism evidence="9 10">
    <name type="scientific">Exophiala spinifera</name>
    <dbReference type="NCBI Taxonomy" id="91928"/>
    <lineage>
        <taxon>Eukaryota</taxon>
        <taxon>Fungi</taxon>
        <taxon>Dikarya</taxon>
        <taxon>Ascomycota</taxon>
        <taxon>Pezizomycotina</taxon>
        <taxon>Eurotiomycetes</taxon>
        <taxon>Chaetothyriomycetidae</taxon>
        <taxon>Chaetothyriales</taxon>
        <taxon>Herpotrichiellaceae</taxon>
        <taxon>Exophiala</taxon>
    </lineage>
</organism>
<dbReference type="PANTHER" id="PTHR12537">
    <property type="entry name" value="RNA BINDING PROTEIN PUMILIO-RELATED"/>
    <property type="match status" value="1"/>
</dbReference>
<dbReference type="InterPro" id="IPR001313">
    <property type="entry name" value="Pumilio_RNA-bd_rpt"/>
</dbReference>
<dbReference type="GO" id="GO:0010608">
    <property type="term" value="P:post-transcriptional regulation of gene expression"/>
    <property type="evidence" value="ECO:0007669"/>
    <property type="project" value="TreeGrafter"/>
</dbReference>
<dbReference type="EMBL" id="KN847493">
    <property type="protein sequence ID" value="KIW18305.1"/>
    <property type="molecule type" value="Genomic_DNA"/>
</dbReference>
<evidence type="ECO:0000259" key="8">
    <source>
        <dbReference type="PROSITE" id="PS50303"/>
    </source>
</evidence>
<feature type="repeat" description="Pumilio" evidence="5">
    <location>
        <begin position="656"/>
        <end position="692"/>
    </location>
</feature>
<evidence type="ECO:0000256" key="2">
    <source>
        <dbReference type="ARBA" id="ARBA00022552"/>
    </source>
</evidence>
<keyword evidence="2" id="KW-0698">rRNA processing</keyword>
<feature type="repeat" description="Pumilio" evidence="5">
    <location>
        <begin position="765"/>
        <end position="800"/>
    </location>
</feature>